<comment type="caution">
    <text evidence="3">The sequence shown here is derived from an EMBL/GenBank/DDBJ whole genome shotgun (WGS) entry which is preliminary data.</text>
</comment>
<organism evidence="3 4">
    <name type="scientific">Chara braunii</name>
    <name type="common">Braun's stonewort</name>
    <dbReference type="NCBI Taxonomy" id="69332"/>
    <lineage>
        <taxon>Eukaryota</taxon>
        <taxon>Viridiplantae</taxon>
        <taxon>Streptophyta</taxon>
        <taxon>Charophyceae</taxon>
        <taxon>Charales</taxon>
        <taxon>Characeae</taxon>
        <taxon>Chara</taxon>
    </lineage>
</organism>
<gene>
    <name evidence="3" type="ORF">CBR_g23322</name>
</gene>
<dbReference type="Pfam" id="PF13837">
    <property type="entry name" value="Myb_DNA-bind_4"/>
    <property type="match status" value="1"/>
</dbReference>
<keyword evidence="4" id="KW-1185">Reference proteome</keyword>
<dbReference type="AlphaFoldDB" id="A0A388L3V8"/>
<feature type="compositionally biased region" description="Polar residues" evidence="1">
    <location>
        <begin position="451"/>
        <end position="462"/>
    </location>
</feature>
<feature type="compositionally biased region" description="Acidic residues" evidence="1">
    <location>
        <begin position="68"/>
        <end position="103"/>
    </location>
</feature>
<dbReference type="PANTHER" id="PTHR33492">
    <property type="entry name" value="OSJNBA0043A12.37 PROTEIN-RELATED"/>
    <property type="match status" value="1"/>
</dbReference>
<feature type="region of interest" description="Disordered" evidence="1">
    <location>
        <begin position="410"/>
        <end position="473"/>
    </location>
</feature>
<accession>A0A388L3V8</accession>
<feature type="region of interest" description="Disordered" evidence="1">
    <location>
        <begin position="210"/>
        <end position="291"/>
    </location>
</feature>
<reference evidence="3 4" key="1">
    <citation type="journal article" date="2018" name="Cell">
        <title>The Chara Genome: Secondary Complexity and Implications for Plant Terrestrialization.</title>
        <authorList>
            <person name="Nishiyama T."/>
            <person name="Sakayama H."/>
            <person name="Vries J.D."/>
            <person name="Buschmann H."/>
            <person name="Saint-Marcoux D."/>
            <person name="Ullrich K.K."/>
            <person name="Haas F.B."/>
            <person name="Vanderstraeten L."/>
            <person name="Becker D."/>
            <person name="Lang D."/>
            <person name="Vosolsobe S."/>
            <person name="Rombauts S."/>
            <person name="Wilhelmsson P.K.I."/>
            <person name="Janitza P."/>
            <person name="Kern R."/>
            <person name="Heyl A."/>
            <person name="Rumpler F."/>
            <person name="Villalobos L.I.A.C."/>
            <person name="Clay J.M."/>
            <person name="Skokan R."/>
            <person name="Toyoda A."/>
            <person name="Suzuki Y."/>
            <person name="Kagoshima H."/>
            <person name="Schijlen E."/>
            <person name="Tajeshwar N."/>
            <person name="Catarino B."/>
            <person name="Hetherington A.J."/>
            <person name="Saltykova A."/>
            <person name="Bonnot C."/>
            <person name="Breuninger H."/>
            <person name="Symeonidi A."/>
            <person name="Radhakrishnan G.V."/>
            <person name="Van Nieuwerburgh F."/>
            <person name="Deforce D."/>
            <person name="Chang C."/>
            <person name="Karol K.G."/>
            <person name="Hedrich R."/>
            <person name="Ulvskov P."/>
            <person name="Glockner G."/>
            <person name="Delwiche C.F."/>
            <person name="Petrasek J."/>
            <person name="Van de Peer Y."/>
            <person name="Friml J."/>
            <person name="Beilby M."/>
            <person name="Dolan L."/>
            <person name="Kohara Y."/>
            <person name="Sugano S."/>
            <person name="Fujiyama A."/>
            <person name="Delaux P.-M."/>
            <person name="Quint M."/>
            <person name="TheiBen G."/>
            <person name="Hagemann M."/>
            <person name="Harholt J."/>
            <person name="Dunand C."/>
            <person name="Zachgo S."/>
            <person name="Langdale J."/>
            <person name="Maumus F."/>
            <person name="Straeten D.V.D."/>
            <person name="Gould S.B."/>
            <person name="Rensing S.A."/>
        </authorList>
    </citation>
    <scope>NUCLEOTIDE SEQUENCE [LARGE SCALE GENOMIC DNA]</scope>
    <source>
        <strain evidence="3 4">S276</strain>
    </source>
</reference>
<evidence type="ECO:0000259" key="2">
    <source>
        <dbReference type="Pfam" id="PF13837"/>
    </source>
</evidence>
<dbReference type="Gene3D" id="1.10.10.60">
    <property type="entry name" value="Homeodomain-like"/>
    <property type="match status" value="1"/>
</dbReference>
<feature type="region of interest" description="Disordered" evidence="1">
    <location>
        <begin position="54"/>
        <end position="153"/>
    </location>
</feature>
<dbReference type="InterPro" id="IPR044822">
    <property type="entry name" value="Myb_DNA-bind_4"/>
</dbReference>
<dbReference type="EMBL" id="BFEA01000257">
    <property type="protein sequence ID" value="GBG76991.1"/>
    <property type="molecule type" value="Genomic_DNA"/>
</dbReference>
<dbReference type="Proteomes" id="UP000265515">
    <property type="component" value="Unassembled WGS sequence"/>
</dbReference>
<feature type="compositionally biased region" description="Basic and acidic residues" evidence="1">
    <location>
        <begin position="210"/>
        <end position="221"/>
    </location>
</feature>
<evidence type="ECO:0000256" key="1">
    <source>
        <dbReference type="SAM" id="MobiDB-lite"/>
    </source>
</evidence>
<evidence type="ECO:0000313" key="3">
    <source>
        <dbReference type="EMBL" id="GBG76991.1"/>
    </source>
</evidence>
<dbReference type="Gramene" id="GBG76991">
    <property type="protein sequence ID" value="GBG76991"/>
    <property type="gene ID" value="CBR_g23322"/>
</dbReference>
<protein>
    <recommendedName>
        <fullName evidence="2">Myb/SANT-like DNA-binding domain-containing protein</fullName>
    </recommendedName>
</protein>
<proteinExistence type="predicted"/>
<feature type="compositionally biased region" description="Acidic residues" evidence="1">
    <location>
        <begin position="114"/>
        <end position="134"/>
    </location>
</feature>
<feature type="domain" description="Myb/SANT-like DNA-binding" evidence="2">
    <location>
        <begin position="299"/>
        <end position="377"/>
    </location>
</feature>
<evidence type="ECO:0000313" key="4">
    <source>
        <dbReference type="Proteomes" id="UP000265515"/>
    </source>
</evidence>
<dbReference type="OrthoDB" id="6723674at2759"/>
<feature type="compositionally biased region" description="Basic and acidic residues" evidence="1">
    <location>
        <begin position="281"/>
        <end position="291"/>
    </location>
</feature>
<feature type="compositionally biased region" description="Acidic residues" evidence="1">
    <location>
        <begin position="222"/>
        <end position="239"/>
    </location>
</feature>
<name>A0A388L3V8_CHABU</name>
<sequence length="547" mass="60942">MIKDRVQKPLESVAEYRNRFYRMFVKTEREGAAERIPPSQQQYLDPRTVRDLAFFGHPTAEQFAAIREEEEEEESTSSDEDEDAREEGGDSDEELGGEDETPEEGSYSEHSEGEQSEEEEEDEEGEEEHEEEPAGSDWEAVPEEALHTRCSRRLPCLQVSEVARLRGGSVDAGTDFFDVGDDRDGREVWKEHRRDLRARREETITRGVERLCVGDREKETDDPPAEADNEDKDDNDGEGGEGGGGYVSLSLQSDMVRKGGKSKPSDRNSPPRAKKSQGKGRGGDDGGDAEKKRNFWSVALIRAKRDQDAHMQGMGHAYARMKPRGWKWQDVAQRLKNVGVDRDAEKCGKKWDNLMQQFKKVHHFQSPSGGADFFQLMAKERASRGFNFIMDRAIYDEIEGSTGMNHTIHPKNVADTGASGGVRLPLTSDAVPESVADGDGGAGREDDDEGSTQGSSQATGTPTGFGKRKSTRQPTFDALTECMEKHGTLMASTMESASKRQCSIQVRQCEALKAEVEVQRKHYAASDEVSKLICHGLLEIAKAIRER</sequence>
<dbReference type="PANTHER" id="PTHR33492:SF11">
    <property type="entry name" value="OS04G0670900 PROTEIN"/>
    <property type="match status" value="1"/>
</dbReference>